<evidence type="ECO:0000313" key="2">
    <source>
        <dbReference type="Proteomes" id="UP000265882"/>
    </source>
</evidence>
<reference evidence="1 2" key="1">
    <citation type="journal article" date="2017" name="ISME J.">
        <title>Energy and carbon metabolisms in a deep terrestrial subsurface fluid microbial community.</title>
        <authorList>
            <person name="Momper L."/>
            <person name="Jungbluth S.P."/>
            <person name="Lee M.D."/>
            <person name="Amend J.P."/>
        </authorList>
    </citation>
    <scope>NUCLEOTIDE SEQUENCE [LARGE SCALE GENOMIC DNA]</scope>
    <source>
        <strain evidence="1">SURF_5</strain>
    </source>
</reference>
<proteinExistence type="predicted"/>
<comment type="caution">
    <text evidence="1">The sequence shown here is derived from an EMBL/GenBank/DDBJ whole genome shotgun (WGS) entry which is preliminary data.</text>
</comment>
<accession>A0A3A4NW25</accession>
<protein>
    <submittedName>
        <fullName evidence="1">Uncharacterized protein</fullName>
    </submittedName>
</protein>
<organism evidence="1 2">
    <name type="scientific">Abyssobacteria bacterium (strain SURF_5)</name>
    <dbReference type="NCBI Taxonomy" id="2093360"/>
    <lineage>
        <taxon>Bacteria</taxon>
        <taxon>Pseudomonadati</taxon>
        <taxon>Candidatus Hydrogenedentota</taxon>
        <taxon>Candidatus Abyssobacteria</taxon>
    </lineage>
</organism>
<sequence>MTVKDWWKRRKLDKLRGVDALDHGIVKGEGIPLPERWKQKTEIRYWKRMPEKEAYEFYMSLPPVKETPRLRSVTEFRKWNSRRKQIIATAETEFRTRNGIPENVGLSQAEQNKLNEFAKQRVQQLIDQPGMII</sequence>
<dbReference type="Proteomes" id="UP000265882">
    <property type="component" value="Unassembled WGS sequence"/>
</dbReference>
<evidence type="ECO:0000313" key="1">
    <source>
        <dbReference type="EMBL" id="RJP24647.1"/>
    </source>
</evidence>
<gene>
    <name evidence="1" type="ORF">C4520_03595</name>
</gene>
<dbReference type="EMBL" id="QZKU01000032">
    <property type="protein sequence ID" value="RJP24647.1"/>
    <property type="molecule type" value="Genomic_DNA"/>
</dbReference>
<dbReference type="AlphaFoldDB" id="A0A3A4NW25"/>
<name>A0A3A4NW25_ABYX5</name>